<keyword evidence="6 8" id="KW-0418">Kinase</keyword>
<dbReference type="CDD" id="cd21157">
    <property type="entry name" value="PUA_G5K"/>
    <property type="match status" value="1"/>
</dbReference>
<comment type="catalytic activity">
    <reaction evidence="8">
        <text>L-glutamate + ATP = L-glutamyl 5-phosphate + ADP</text>
        <dbReference type="Rhea" id="RHEA:14877"/>
        <dbReference type="ChEBI" id="CHEBI:29985"/>
        <dbReference type="ChEBI" id="CHEBI:30616"/>
        <dbReference type="ChEBI" id="CHEBI:58274"/>
        <dbReference type="ChEBI" id="CHEBI:456216"/>
        <dbReference type="EC" id="2.7.2.11"/>
    </reaction>
</comment>
<evidence type="ECO:0000256" key="3">
    <source>
        <dbReference type="ARBA" id="ARBA00022650"/>
    </source>
</evidence>
<comment type="pathway">
    <text evidence="8">Amino-acid biosynthesis; L-proline biosynthesis; L-glutamate 5-semialdehyde from L-glutamate: step 1/2.</text>
</comment>
<dbReference type="InterPro" id="IPR002478">
    <property type="entry name" value="PUA"/>
</dbReference>
<comment type="caution">
    <text evidence="8">Lacks conserved residue(s) required for the propagation of feature annotation.</text>
</comment>
<organism evidence="10 11">
    <name type="scientific">Cecembia rubra</name>
    <dbReference type="NCBI Taxonomy" id="1485585"/>
    <lineage>
        <taxon>Bacteria</taxon>
        <taxon>Pseudomonadati</taxon>
        <taxon>Bacteroidota</taxon>
        <taxon>Cytophagia</taxon>
        <taxon>Cytophagales</taxon>
        <taxon>Cyclobacteriaceae</taxon>
        <taxon>Cecembia</taxon>
    </lineage>
</organism>
<evidence type="ECO:0000256" key="8">
    <source>
        <dbReference type="HAMAP-Rule" id="MF_00456"/>
    </source>
</evidence>
<dbReference type="GO" id="GO:0055129">
    <property type="term" value="P:L-proline biosynthetic process"/>
    <property type="evidence" value="ECO:0007669"/>
    <property type="project" value="UniProtKB-UniRule"/>
</dbReference>
<comment type="function">
    <text evidence="8">Catalyzes the transfer of a phosphate group to glutamate to form L-glutamate 5-phosphate.</text>
</comment>
<keyword evidence="2 8" id="KW-0028">Amino-acid biosynthesis</keyword>
<feature type="binding site" evidence="8">
    <location>
        <position position="157"/>
    </location>
    <ligand>
        <name>substrate</name>
    </ligand>
</feature>
<feature type="binding site" evidence="8">
    <location>
        <position position="18"/>
    </location>
    <ligand>
        <name>ATP</name>
        <dbReference type="ChEBI" id="CHEBI:30616"/>
    </ligand>
</feature>
<evidence type="ECO:0000313" key="10">
    <source>
        <dbReference type="EMBL" id="PSL07882.1"/>
    </source>
</evidence>
<evidence type="ECO:0000259" key="9">
    <source>
        <dbReference type="SMART" id="SM00359"/>
    </source>
</evidence>
<keyword evidence="3 8" id="KW-0641">Proline biosynthesis</keyword>
<dbReference type="InterPro" id="IPR036974">
    <property type="entry name" value="PUA_sf"/>
</dbReference>
<dbReference type="SMART" id="SM00359">
    <property type="entry name" value="PUA"/>
    <property type="match status" value="1"/>
</dbReference>
<dbReference type="PANTHER" id="PTHR43654:SF1">
    <property type="entry name" value="ISOPENTENYL PHOSPHATE KINASE"/>
    <property type="match status" value="1"/>
</dbReference>
<dbReference type="PROSITE" id="PS50890">
    <property type="entry name" value="PUA"/>
    <property type="match status" value="1"/>
</dbReference>
<feature type="binding site" evidence="8">
    <location>
        <position position="58"/>
    </location>
    <ligand>
        <name>substrate</name>
    </ligand>
</feature>
<dbReference type="InterPro" id="IPR001048">
    <property type="entry name" value="Asp/Glu/Uridylate_kinase"/>
</dbReference>
<comment type="caution">
    <text evidence="10">The sequence shown here is derived from an EMBL/GenBank/DDBJ whole genome shotgun (WGS) entry which is preliminary data.</text>
</comment>
<accession>A0A2P8EEI7</accession>
<evidence type="ECO:0000256" key="5">
    <source>
        <dbReference type="ARBA" id="ARBA00022741"/>
    </source>
</evidence>
<evidence type="ECO:0000313" key="11">
    <source>
        <dbReference type="Proteomes" id="UP000240708"/>
    </source>
</evidence>
<dbReference type="GO" id="GO:0005524">
    <property type="term" value="F:ATP binding"/>
    <property type="evidence" value="ECO:0007669"/>
    <property type="project" value="UniProtKB-KW"/>
</dbReference>
<dbReference type="Gene3D" id="3.40.1160.10">
    <property type="entry name" value="Acetylglutamate kinase-like"/>
    <property type="match status" value="1"/>
</dbReference>
<dbReference type="InterPro" id="IPR005715">
    <property type="entry name" value="Glu_5kinase/COase_Synthase"/>
</dbReference>
<name>A0A2P8EEI7_9BACT</name>
<dbReference type="SUPFAM" id="SSF53633">
    <property type="entry name" value="Carbamate kinase-like"/>
    <property type="match status" value="1"/>
</dbReference>
<feature type="domain" description="PUA" evidence="9">
    <location>
        <begin position="284"/>
        <end position="357"/>
    </location>
</feature>
<dbReference type="GO" id="GO:0003723">
    <property type="term" value="F:RNA binding"/>
    <property type="evidence" value="ECO:0007669"/>
    <property type="project" value="InterPro"/>
</dbReference>
<evidence type="ECO:0000256" key="7">
    <source>
        <dbReference type="ARBA" id="ARBA00022840"/>
    </source>
</evidence>
<keyword evidence="7 8" id="KW-0067">ATP-binding</keyword>
<evidence type="ECO:0000256" key="1">
    <source>
        <dbReference type="ARBA" id="ARBA00022490"/>
    </source>
</evidence>
<gene>
    <name evidence="8" type="primary">proB</name>
    <name evidence="10" type="ORF">CLV48_101821</name>
</gene>
<dbReference type="FunFam" id="3.40.1160.10:FF:000040">
    <property type="entry name" value="Glutamate 5-kinase"/>
    <property type="match status" value="1"/>
</dbReference>
<dbReference type="NCBIfam" id="TIGR01027">
    <property type="entry name" value="proB"/>
    <property type="match status" value="1"/>
</dbReference>
<dbReference type="EMBL" id="PYGF01000001">
    <property type="protein sequence ID" value="PSL07882.1"/>
    <property type="molecule type" value="Genomic_DNA"/>
</dbReference>
<dbReference type="HAMAP" id="MF_00456">
    <property type="entry name" value="ProB"/>
    <property type="match status" value="1"/>
</dbReference>
<dbReference type="UniPathway" id="UPA00098">
    <property type="reaction ID" value="UER00359"/>
</dbReference>
<dbReference type="Pfam" id="PF01472">
    <property type="entry name" value="PUA"/>
    <property type="match status" value="1"/>
</dbReference>
<dbReference type="GO" id="GO:0004349">
    <property type="term" value="F:glutamate 5-kinase activity"/>
    <property type="evidence" value="ECO:0007669"/>
    <property type="project" value="UniProtKB-UniRule"/>
</dbReference>
<comment type="similarity">
    <text evidence="8">Belongs to the glutamate 5-kinase family.</text>
</comment>
<evidence type="ECO:0000256" key="4">
    <source>
        <dbReference type="ARBA" id="ARBA00022679"/>
    </source>
</evidence>
<dbReference type="GO" id="GO:0005829">
    <property type="term" value="C:cytosol"/>
    <property type="evidence" value="ECO:0007669"/>
    <property type="project" value="TreeGrafter"/>
</dbReference>
<sequence>MYQSHNQSTLPLQTCVIKIGSNVVTQEDGMPDFSRIKSLCTQVSFLKNKGIKVVLVTSGAVAFGRKNILLPEKTNPVLKKQIWAANGQIALIHTYQQLFSELGHSIAQILVTKEDFRDRKHYLNMKNCIEGLLSQSIIPVINENDTVAITELMFTDNDELASLTAAMINADTLILLTNVNGIYTGPPELQDSKLIQHVDQQTQDLSSFIQASKSSFGRGGMLTKLNMAKKSANLGISVFIANGKREAILNDILNGSAICTQFEPSQVKQSPKKWLAHGEQYYKGEIRINEGAKNALFSNKISSLLPVGVISYSGDFEKGDILRIIDERGNRIGLGRAEYGIKALIEKTGQKKQKPIIHYDYLYLFTHE</sequence>
<dbReference type="InterPro" id="IPR036393">
    <property type="entry name" value="AceGlu_kinase-like_sf"/>
</dbReference>
<proteinExistence type="inferred from homology"/>
<dbReference type="InterPro" id="IPR015947">
    <property type="entry name" value="PUA-like_sf"/>
</dbReference>
<reference evidence="10 11" key="1">
    <citation type="submission" date="2018-03" db="EMBL/GenBank/DDBJ databases">
        <title>Genomic Encyclopedia of Archaeal and Bacterial Type Strains, Phase II (KMG-II): from individual species to whole genera.</title>
        <authorList>
            <person name="Goeker M."/>
        </authorList>
    </citation>
    <scope>NUCLEOTIDE SEQUENCE [LARGE SCALE GENOMIC DNA]</scope>
    <source>
        <strain evidence="10 11">DSM 28057</strain>
    </source>
</reference>
<keyword evidence="1 8" id="KW-0963">Cytoplasm</keyword>
<feature type="binding site" evidence="8">
    <location>
        <position position="145"/>
    </location>
    <ligand>
        <name>substrate</name>
    </ligand>
</feature>
<evidence type="ECO:0000256" key="6">
    <source>
        <dbReference type="ARBA" id="ARBA00022777"/>
    </source>
</evidence>
<dbReference type="Pfam" id="PF00696">
    <property type="entry name" value="AA_kinase"/>
    <property type="match status" value="1"/>
</dbReference>
<dbReference type="InterPro" id="IPR011529">
    <property type="entry name" value="Glu_5kinase"/>
</dbReference>
<dbReference type="SUPFAM" id="SSF88697">
    <property type="entry name" value="PUA domain-like"/>
    <property type="match status" value="1"/>
</dbReference>
<dbReference type="Proteomes" id="UP000240708">
    <property type="component" value="Unassembled WGS sequence"/>
</dbReference>
<dbReference type="PIRSF" id="PIRSF000729">
    <property type="entry name" value="GK"/>
    <property type="match status" value="1"/>
</dbReference>
<protein>
    <recommendedName>
        <fullName evidence="8">Glutamate 5-kinase</fullName>
        <ecNumber evidence="8">2.7.2.11</ecNumber>
    </recommendedName>
    <alternativeName>
        <fullName evidence="8">Gamma-glutamyl kinase</fullName>
        <shortName evidence="8">GK</shortName>
    </alternativeName>
</protein>
<dbReference type="InterPro" id="IPR041739">
    <property type="entry name" value="G5K_ProB"/>
</dbReference>
<dbReference type="InterPro" id="IPR001057">
    <property type="entry name" value="Glu/AcGlu_kinase"/>
</dbReference>
<dbReference type="CDD" id="cd04242">
    <property type="entry name" value="AAK_G5K_ProB"/>
    <property type="match status" value="1"/>
</dbReference>
<keyword evidence="4 8" id="KW-0808">Transferase</keyword>
<keyword evidence="5 8" id="KW-0547">Nucleotide-binding</keyword>
<dbReference type="Gene3D" id="2.30.130.10">
    <property type="entry name" value="PUA domain"/>
    <property type="match status" value="1"/>
</dbReference>
<dbReference type="PRINTS" id="PR00474">
    <property type="entry name" value="GLU5KINASE"/>
</dbReference>
<dbReference type="EC" id="2.7.2.11" evidence="8"/>
<keyword evidence="11" id="KW-1185">Reference proteome</keyword>
<dbReference type="PANTHER" id="PTHR43654">
    <property type="entry name" value="GLUTAMATE 5-KINASE"/>
    <property type="match status" value="1"/>
</dbReference>
<evidence type="ECO:0000256" key="2">
    <source>
        <dbReference type="ARBA" id="ARBA00022605"/>
    </source>
</evidence>
<comment type="subcellular location">
    <subcellularLocation>
        <location evidence="8">Cytoplasm</location>
    </subcellularLocation>
</comment>
<dbReference type="AlphaFoldDB" id="A0A2P8EEI7"/>